<dbReference type="PROSITE" id="PS50112">
    <property type="entry name" value="PAS"/>
    <property type="match status" value="1"/>
</dbReference>
<sequence length="668" mass="73017">MTWQLSERALILTPLGRDAAVATSMLAEIGVASHVCASVDELTTELERGAGFAVITEEALRTANVTGLSAWLGRQPEWSDMPFILLTSRGGGLERNPTAARYLELLGNVTFLERPFHPTTLVSIARSSLRARRRQYEARTRLETLHESEAQFRSLANSIPAICWIAQPDGHVYWYNQQMYDYTGTAPEDMRDGGWQRIHDPKLLPEIVEKWAVSLETGQPFEMVFPLLGKDGKYRPFLARSQAVRDTDGQIVRWLGTATDIQTQRDAEAALEERASELERRVEQRTAEREAALAQLHEAQKLETLGQLTGGVAHDFNNLLTPITGVLDLLQRKYGDGDEREARLIAGALQSADRAKTLVQRLLGFARRQALQTCASDVAALVEGMRELIASSIGPTIELQVSQSPDLPSAMVDPNQLELAILNLCVNARDAMPDGGSLTIELDRAMIGPDESPKLNPGTYLRLSVIDTGIGMNQDILRRAIEPFFSTKGIGKGTGLGLSMIHGLAGQLGGDLELSSTPGEGTRADLWLPAAERAQAAPPTPVAAAVAAAGRPLRILLVDDEELVRTGTAEMLRDLGHHVTEASNGVEALEVLGRTTDFDAVVTDYMMPRMNGAELTRQIEGLDPGMPILLITGYADYSNLDPKTPRLTKPFRQADLAHHLNAIVEKAR</sequence>
<dbReference type="SUPFAM" id="SSF52172">
    <property type="entry name" value="CheY-like"/>
    <property type="match status" value="2"/>
</dbReference>
<evidence type="ECO:0000259" key="9">
    <source>
        <dbReference type="PROSITE" id="PS50113"/>
    </source>
</evidence>
<dbReference type="CDD" id="cd00130">
    <property type="entry name" value="PAS"/>
    <property type="match status" value="1"/>
</dbReference>
<dbReference type="SMART" id="SM00448">
    <property type="entry name" value="REC"/>
    <property type="match status" value="1"/>
</dbReference>
<dbReference type="InterPro" id="IPR004358">
    <property type="entry name" value="Sig_transdc_His_kin-like_C"/>
</dbReference>
<dbReference type="InterPro" id="IPR036097">
    <property type="entry name" value="HisK_dim/P_sf"/>
</dbReference>
<evidence type="ECO:0000259" key="8">
    <source>
        <dbReference type="PROSITE" id="PS50112"/>
    </source>
</evidence>
<dbReference type="RefSeq" id="WP_315722947.1">
    <property type="nucleotide sequence ID" value="NZ_JAVUPU010000001.1"/>
</dbReference>
<dbReference type="SMART" id="SM00091">
    <property type="entry name" value="PAS"/>
    <property type="match status" value="2"/>
</dbReference>
<dbReference type="SUPFAM" id="SSF55874">
    <property type="entry name" value="ATPase domain of HSP90 chaperone/DNA topoisomerase II/histidine kinase"/>
    <property type="match status" value="1"/>
</dbReference>
<dbReference type="SUPFAM" id="SSF55785">
    <property type="entry name" value="PYP-like sensor domain (PAS domain)"/>
    <property type="match status" value="1"/>
</dbReference>
<reference evidence="10 11" key="1">
    <citation type="submission" date="2023-05" db="EMBL/GenBank/DDBJ databases">
        <authorList>
            <person name="Guo Y."/>
        </authorList>
    </citation>
    <scope>NUCLEOTIDE SEQUENCE [LARGE SCALE GENOMIC DNA]</scope>
    <source>
        <strain evidence="10 11">GR2756</strain>
    </source>
</reference>
<dbReference type="InterPro" id="IPR003594">
    <property type="entry name" value="HATPase_dom"/>
</dbReference>
<comment type="caution">
    <text evidence="10">The sequence shown here is derived from an EMBL/GenBank/DDBJ whole genome shotgun (WGS) entry which is preliminary data.</text>
</comment>
<evidence type="ECO:0000259" key="7">
    <source>
        <dbReference type="PROSITE" id="PS50110"/>
    </source>
</evidence>
<dbReference type="SMART" id="SM00086">
    <property type="entry name" value="PAC"/>
    <property type="match status" value="1"/>
</dbReference>
<dbReference type="InterPro" id="IPR001789">
    <property type="entry name" value="Sig_transdc_resp-reg_receiver"/>
</dbReference>
<dbReference type="InterPro" id="IPR003661">
    <property type="entry name" value="HisK_dim/P_dom"/>
</dbReference>
<dbReference type="InterPro" id="IPR005467">
    <property type="entry name" value="His_kinase_dom"/>
</dbReference>
<proteinExistence type="predicted"/>
<protein>
    <recommendedName>
        <fullName evidence="2">histidine kinase</fullName>
        <ecNumber evidence="2">2.7.13.3</ecNumber>
    </recommendedName>
</protein>
<dbReference type="InterPro" id="IPR013655">
    <property type="entry name" value="PAS_fold_3"/>
</dbReference>
<accession>A0ABU3Q3Q8</accession>
<evidence type="ECO:0000256" key="2">
    <source>
        <dbReference type="ARBA" id="ARBA00012438"/>
    </source>
</evidence>
<dbReference type="Pfam" id="PF00072">
    <property type="entry name" value="Response_reg"/>
    <property type="match status" value="1"/>
</dbReference>
<keyword evidence="11" id="KW-1185">Reference proteome</keyword>
<evidence type="ECO:0000313" key="11">
    <source>
        <dbReference type="Proteomes" id="UP001259572"/>
    </source>
</evidence>
<dbReference type="InterPro" id="IPR001610">
    <property type="entry name" value="PAC"/>
</dbReference>
<name>A0ABU3Q3Q8_9SPHN</name>
<dbReference type="SMART" id="SM00387">
    <property type="entry name" value="HATPase_c"/>
    <property type="match status" value="1"/>
</dbReference>
<dbReference type="PROSITE" id="PS50110">
    <property type="entry name" value="RESPONSE_REGULATORY"/>
    <property type="match status" value="1"/>
</dbReference>
<dbReference type="InterPro" id="IPR035965">
    <property type="entry name" value="PAS-like_dom_sf"/>
</dbReference>
<feature type="coiled-coil region" evidence="5">
    <location>
        <begin position="261"/>
        <end position="295"/>
    </location>
</feature>
<dbReference type="NCBIfam" id="TIGR00229">
    <property type="entry name" value="sensory_box"/>
    <property type="match status" value="1"/>
</dbReference>
<dbReference type="InterPro" id="IPR000700">
    <property type="entry name" value="PAS-assoc_C"/>
</dbReference>
<gene>
    <name evidence="10" type="ORF">RQX22_01365</name>
</gene>
<evidence type="ECO:0000256" key="1">
    <source>
        <dbReference type="ARBA" id="ARBA00000085"/>
    </source>
</evidence>
<dbReference type="Proteomes" id="UP001259572">
    <property type="component" value="Unassembled WGS sequence"/>
</dbReference>
<dbReference type="Gene3D" id="3.30.450.20">
    <property type="entry name" value="PAS domain"/>
    <property type="match status" value="1"/>
</dbReference>
<feature type="domain" description="Response regulatory" evidence="7">
    <location>
        <begin position="554"/>
        <end position="664"/>
    </location>
</feature>
<evidence type="ECO:0000256" key="3">
    <source>
        <dbReference type="ARBA" id="ARBA00022553"/>
    </source>
</evidence>
<dbReference type="InterPro" id="IPR000014">
    <property type="entry name" value="PAS"/>
</dbReference>
<comment type="catalytic activity">
    <reaction evidence="1">
        <text>ATP + protein L-histidine = ADP + protein N-phospho-L-histidine.</text>
        <dbReference type="EC" id="2.7.13.3"/>
    </reaction>
</comment>
<dbReference type="SMART" id="SM00388">
    <property type="entry name" value="HisKA"/>
    <property type="match status" value="1"/>
</dbReference>
<dbReference type="Pfam" id="PF00512">
    <property type="entry name" value="HisKA"/>
    <property type="match status" value="1"/>
</dbReference>
<evidence type="ECO:0000313" key="10">
    <source>
        <dbReference type="EMBL" id="MDT9597598.1"/>
    </source>
</evidence>
<dbReference type="PANTHER" id="PTHR43065">
    <property type="entry name" value="SENSOR HISTIDINE KINASE"/>
    <property type="match status" value="1"/>
</dbReference>
<dbReference type="Gene3D" id="3.40.50.2300">
    <property type="match status" value="1"/>
</dbReference>
<dbReference type="CDD" id="cd00082">
    <property type="entry name" value="HisKA"/>
    <property type="match status" value="1"/>
</dbReference>
<dbReference type="Pfam" id="PF02518">
    <property type="entry name" value="HATPase_c"/>
    <property type="match status" value="1"/>
</dbReference>
<dbReference type="InterPro" id="IPR036890">
    <property type="entry name" value="HATPase_C_sf"/>
</dbReference>
<evidence type="ECO:0000256" key="4">
    <source>
        <dbReference type="PROSITE-ProRule" id="PRU00169"/>
    </source>
</evidence>
<dbReference type="EC" id="2.7.13.3" evidence="2"/>
<dbReference type="Gene3D" id="3.30.565.10">
    <property type="entry name" value="Histidine kinase-like ATPase, C-terminal domain"/>
    <property type="match status" value="1"/>
</dbReference>
<feature type="domain" description="PAS" evidence="8">
    <location>
        <begin position="148"/>
        <end position="190"/>
    </location>
</feature>
<keyword evidence="5" id="KW-0175">Coiled coil</keyword>
<feature type="domain" description="PAC" evidence="9">
    <location>
        <begin position="219"/>
        <end position="273"/>
    </location>
</feature>
<dbReference type="PROSITE" id="PS50113">
    <property type="entry name" value="PAC"/>
    <property type="match status" value="1"/>
</dbReference>
<dbReference type="SUPFAM" id="SSF47384">
    <property type="entry name" value="Homodimeric domain of signal transducing histidine kinase"/>
    <property type="match status" value="1"/>
</dbReference>
<feature type="domain" description="Histidine kinase" evidence="6">
    <location>
        <begin position="311"/>
        <end position="532"/>
    </location>
</feature>
<dbReference type="Gene3D" id="1.10.287.130">
    <property type="match status" value="1"/>
</dbReference>
<dbReference type="EMBL" id="JAVUPU010000001">
    <property type="protein sequence ID" value="MDT9597598.1"/>
    <property type="molecule type" value="Genomic_DNA"/>
</dbReference>
<dbReference type="PANTHER" id="PTHR43065:SF42">
    <property type="entry name" value="TWO-COMPONENT SENSOR PPRA"/>
    <property type="match status" value="1"/>
</dbReference>
<dbReference type="PRINTS" id="PR00344">
    <property type="entry name" value="BCTRLSENSOR"/>
</dbReference>
<evidence type="ECO:0000259" key="6">
    <source>
        <dbReference type="PROSITE" id="PS50109"/>
    </source>
</evidence>
<dbReference type="InterPro" id="IPR011006">
    <property type="entry name" value="CheY-like_superfamily"/>
</dbReference>
<evidence type="ECO:0000256" key="5">
    <source>
        <dbReference type="SAM" id="Coils"/>
    </source>
</evidence>
<dbReference type="Pfam" id="PF08447">
    <property type="entry name" value="PAS_3"/>
    <property type="match status" value="1"/>
</dbReference>
<feature type="modified residue" description="4-aspartylphosphate" evidence="4">
    <location>
        <position position="604"/>
    </location>
</feature>
<keyword evidence="3 4" id="KW-0597">Phosphoprotein</keyword>
<dbReference type="PROSITE" id="PS50109">
    <property type="entry name" value="HIS_KIN"/>
    <property type="match status" value="1"/>
</dbReference>
<organism evidence="10 11">
    <name type="scientific">Sphingosinicella rhizophila</name>
    <dbReference type="NCBI Taxonomy" id="3050082"/>
    <lineage>
        <taxon>Bacteria</taxon>
        <taxon>Pseudomonadati</taxon>
        <taxon>Pseudomonadota</taxon>
        <taxon>Alphaproteobacteria</taxon>
        <taxon>Sphingomonadales</taxon>
        <taxon>Sphingosinicellaceae</taxon>
        <taxon>Sphingosinicella</taxon>
    </lineage>
</organism>